<feature type="region of interest" description="Disordered" evidence="1">
    <location>
        <begin position="245"/>
        <end position="291"/>
    </location>
</feature>
<dbReference type="EMBL" id="JAABNT010000010">
    <property type="protein sequence ID" value="NEK23814.1"/>
    <property type="molecule type" value="Genomic_DNA"/>
</dbReference>
<name>A0A6P0CH76_9RHOB</name>
<evidence type="ECO:0000313" key="3">
    <source>
        <dbReference type="Proteomes" id="UP000468591"/>
    </source>
</evidence>
<organism evidence="2 3">
    <name type="scientific">Sulfitobacter sediminilitoris</name>
    <dbReference type="NCBI Taxonomy" id="2698830"/>
    <lineage>
        <taxon>Bacteria</taxon>
        <taxon>Pseudomonadati</taxon>
        <taxon>Pseudomonadota</taxon>
        <taxon>Alphaproteobacteria</taxon>
        <taxon>Rhodobacterales</taxon>
        <taxon>Roseobacteraceae</taxon>
        <taxon>Sulfitobacter</taxon>
    </lineage>
</organism>
<feature type="compositionally biased region" description="Polar residues" evidence="1">
    <location>
        <begin position="271"/>
        <end position="280"/>
    </location>
</feature>
<dbReference type="InterPro" id="IPR038610">
    <property type="entry name" value="FliK-like_C_sf"/>
</dbReference>
<feature type="region of interest" description="Disordered" evidence="1">
    <location>
        <begin position="399"/>
        <end position="431"/>
    </location>
</feature>
<proteinExistence type="predicted"/>
<accession>A0A6P0CH76</accession>
<feature type="region of interest" description="Disordered" evidence="1">
    <location>
        <begin position="1"/>
        <end position="23"/>
    </location>
</feature>
<evidence type="ECO:0000256" key="1">
    <source>
        <dbReference type="SAM" id="MobiDB-lite"/>
    </source>
</evidence>
<evidence type="ECO:0008006" key="4">
    <source>
        <dbReference type="Google" id="ProtNLM"/>
    </source>
</evidence>
<feature type="region of interest" description="Disordered" evidence="1">
    <location>
        <begin position="178"/>
        <end position="231"/>
    </location>
</feature>
<sequence>MNLLFPMTPNSTTAQAAAPQGGGKAPDGFALLMRAIVKGPAAMMSVVSEGQTPINNNSGAQLLASLSGSGEERSTLAAVQPTEATDELLASGDALGVVDPGTVTGVPAAVLPAPAPTDGKGVVAAGSVLSAVVKTVAEQLVPSAPADKGPPQFQNGGPAVQPATALASNGGQSVVTFGPSPTVQVSQPSAAISVQPDGLQNVEPTAGILTSGRREASAQNTGGTSPMMPSAETADQNVAKLVTTEVKQTPVPADKPAQTASVKTEMPPVPSASTGPSPAQQGVPDSPVKTAQTAATIVVPDVAVDVAGADPRRTNLKSRLAQIKTETAALSPAASSKSAVVPLATQAEQETLPLADQTRPETVKVSEGVRPTFLTDQPGTKAAAPVGAPVHEHLQDVPAARPVDTSPPHRAENSAVASASRAEDAGPKAAPKPFADALISQIKSVDVSQNRTVVNLHPRGLGTIEVEVIGEKDLASKVVVRVENPAVLQALRDERQLLAHTIGVADSSVLEFRDNETGTQSDGGQDQGAKSGGVFDGSGTEEAHRERRDIVDHGQLDILT</sequence>
<feature type="compositionally biased region" description="Low complexity" evidence="1">
    <location>
        <begin position="517"/>
        <end position="528"/>
    </location>
</feature>
<comment type="caution">
    <text evidence="2">The sequence shown here is derived from an EMBL/GenBank/DDBJ whole genome shotgun (WGS) entry which is preliminary data.</text>
</comment>
<dbReference type="Gene3D" id="3.30.750.140">
    <property type="match status" value="1"/>
</dbReference>
<evidence type="ECO:0000313" key="2">
    <source>
        <dbReference type="EMBL" id="NEK23814.1"/>
    </source>
</evidence>
<feature type="compositionally biased region" description="Polar residues" evidence="1">
    <location>
        <begin position="178"/>
        <end position="192"/>
    </location>
</feature>
<dbReference type="AlphaFoldDB" id="A0A6P0CH76"/>
<keyword evidence="3" id="KW-1185">Reference proteome</keyword>
<protein>
    <recommendedName>
        <fullName evidence="4">Flagellar hook-length control protein-like C-terminal domain-containing protein</fullName>
    </recommendedName>
</protein>
<dbReference type="RefSeq" id="WP_164354738.1">
    <property type="nucleotide sequence ID" value="NZ_JAABNT010000010.1"/>
</dbReference>
<reference evidence="2 3" key="1">
    <citation type="submission" date="2020-01" db="EMBL/GenBank/DDBJ databases">
        <title>Sulfitobacter sediminilitoris sp. nov., isolated from a tidal flat.</title>
        <authorList>
            <person name="Park S."/>
            <person name="Yoon J.-H."/>
        </authorList>
    </citation>
    <scope>NUCLEOTIDE SEQUENCE [LARGE SCALE GENOMIC DNA]</scope>
    <source>
        <strain evidence="2 3">JBTF-M27</strain>
    </source>
</reference>
<gene>
    <name evidence="2" type="ORF">GV827_15560</name>
</gene>
<feature type="compositionally biased region" description="Basic and acidic residues" evidence="1">
    <location>
        <begin position="541"/>
        <end position="553"/>
    </location>
</feature>
<dbReference type="Proteomes" id="UP000468591">
    <property type="component" value="Unassembled WGS sequence"/>
</dbReference>
<feature type="region of interest" description="Disordered" evidence="1">
    <location>
        <begin position="143"/>
        <end position="165"/>
    </location>
</feature>
<feature type="region of interest" description="Disordered" evidence="1">
    <location>
        <begin position="514"/>
        <end position="553"/>
    </location>
</feature>